<evidence type="ECO:0000256" key="6">
    <source>
        <dbReference type="ARBA" id="ARBA00023136"/>
    </source>
</evidence>
<feature type="transmembrane region" description="Helical" evidence="7">
    <location>
        <begin position="398"/>
        <end position="420"/>
    </location>
</feature>
<reference evidence="8 9" key="1">
    <citation type="submission" date="2017-01" db="EMBL/GenBank/DDBJ databases">
        <authorList>
            <person name="Varghese N."/>
            <person name="Submissions S."/>
        </authorList>
    </citation>
    <scope>NUCLEOTIDE SEQUENCE [LARGE SCALE GENOMIC DNA]</scope>
    <source>
        <strain evidence="8 9">RUG2-6</strain>
    </source>
</reference>
<feature type="transmembrane region" description="Helical" evidence="7">
    <location>
        <begin position="47"/>
        <end position="66"/>
    </location>
</feature>
<protein>
    <submittedName>
        <fullName evidence="8">Xanthine/uracil permease</fullName>
    </submittedName>
</protein>
<sequence>MIKMKQQGVTVTLLSSLQWLFFIFANTVVVPISVGAAFQLPSETIEMTIRCSFIFTGIASILQAWIGHRYPLLDSHSGLMWGLMINMGISASALGLDFATVGGGIATGILLAGAVTVLLAAFNLIYIIQKVIKPMVISVYIFLLTFQLIFIFFKGMFKITESGTIDLPVSLFSILIVIFVGFLRIKGGKILGNFSILIGIIVGWSLYRIIFPSDLPAASSSGMAFTFFPLGTPNLDIGIILVSFFAVLLNLTNSFASIQAVADVYKEKVEHSQYRRSIFVTGIFAFISSIFGLVPFTPFTSTIGFLQSTKLFKREPFIISGFLFILLGVIPPLGRFLGTIPLTIGNAVLFVAYLQLFGTALNSLKGTLFNSETILRLAGPVLVGVSIMNIPPASFGSIPVLLQPFITNGLIMGVIISIFLEKLIDWNKLTNKLEVRQ</sequence>
<evidence type="ECO:0000256" key="1">
    <source>
        <dbReference type="ARBA" id="ARBA00004141"/>
    </source>
</evidence>
<evidence type="ECO:0000256" key="5">
    <source>
        <dbReference type="ARBA" id="ARBA00022989"/>
    </source>
</evidence>
<feature type="transmembrane region" description="Helical" evidence="7">
    <location>
        <begin position="165"/>
        <end position="183"/>
    </location>
</feature>
<dbReference type="AlphaFoldDB" id="A0A9X8R886"/>
<dbReference type="EMBL" id="FTMX01000002">
    <property type="protein sequence ID" value="SIQ99232.1"/>
    <property type="molecule type" value="Genomic_DNA"/>
</dbReference>
<feature type="transmembrane region" description="Helical" evidence="7">
    <location>
        <begin position="135"/>
        <end position="153"/>
    </location>
</feature>
<dbReference type="GO" id="GO:0005886">
    <property type="term" value="C:plasma membrane"/>
    <property type="evidence" value="ECO:0007669"/>
    <property type="project" value="TreeGrafter"/>
</dbReference>
<feature type="transmembrane region" description="Helical" evidence="7">
    <location>
        <begin position="277"/>
        <end position="296"/>
    </location>
</feature>
<feature type="transmembrane region" description="Helical" evidence="7">
    <location>
        <begin position="316"/>
        <end position="333"/>
    </location>
</feature>
<dbReference type="Pfam" id="PF00860">
    <property type="entry name" value="Xan_ur_permease"/>
    <property type="match status" value="1"/>
</dbReference>
<name>A0A9X8R886_9BACI</name>
<keyword evidence="4 7" id="KW-0812">Transmembrane</keyword>
<comment type="caution">
    <text evidence="8">The sequence shown here is derived from an EMBL/GenBank/DDBJ whole genome shotgun (WGS) entry which is preliminary data.</text>
</comment>
<comment type="similarity">
    <text evidence="2">Belongs to the nucleobase:cation symporter-2 (NCS2) (TC 2.A.40) family.</text>
</comment>
<dbReference type="InterPro" id="IPR006043">
    <property type="entry name" value="NCS2"/>
</dbReference>
<evidence type="ECO:0000256" key="2">
    <source>
        <dbReference type="ARBA" id="ARBA00008821"/>
    </source>
</evidence>
<comment type="subcellular location">
    <subcellularLocation>
        <location evidence="1">Membrane</location>
        <topology evidence="1">Multi-pass membrane protein</topology>
    </subcellularLocation>
</comment>
<evidence type="ECO:0000313" key="9">
    <source>
        <dbReference type="Proteomes" id="UP000185829"/>
    </source>
</evidence>
<dbReference type="GO" id="GO:0042907">
    <property type="term" value="F:xanthine transmembrane transporter activity"/>
    <property type="evidence" value="ECO:0007669"/>
    <property type="project" value="TreeGrafter"/>
</dbReference>
<evidence type="ECO:0000256" key="4">
    <source>
        <dbReference type="ARBA" id="ARBA00022692"/>
    </source>
</evidence>
<proteinExistence type="inferred from homology"/>
<keyword evidence="3" id="KW-0813">Transport</keyword>
<keyword evidence="5 7" id="KW-1133">Transmembrane helix</keyword>
<gene>
    <name evidence="8" type="ORF">SAMN05878482_102722</name>
</gene>
<feature type="transmembrane region" description="Helical" evidence="7">
    <location>
        <begin position="237"/>
        <end position="256"/>
    </location>
</feature>
<dbReference type="PANTHER" id="PTHR42810">
    <property type="entry name" value="PURINE PERMEASE C1399.01C-RELATED"/>
    <property type="match status" value="1"/>
</dbReference>
<dbReference type="NCBIfam" id="NF037981">
    <property type="entry name" value="NCS2_1"/>
    <property type="match status" value="1"/>
</dbReference>
<feature type="transmembrane region" description="Helical" evidence="7">
    <location>
        <begin position="340"/>
        <end position="361"/>
    </location>
</feature>
<evidence type="ECO:0000256" key="3">
    <source>
        <dbReference type="ARBA" id="ARBA00022448"/>
    </source>
</evidence>
<feature type="transmembrane region" description="Helical" evidence="7">
    <location>
        <begin position="105"/>
        <end position="128"/>
    </location>
</feature>
<evidence type="ECO:0000256" key="7">
    <source>
        <dbReference type="SAM" id="Phobius"/>
    </source>
</evidence>
<dbReference type="NCBIfam" id="NF008502">
    <property type="entry name" value="PRK11412.1"/>
    <property type="match status" value="1"/>
</dbReference>
<dbReference type="Proteomes" id="UP000185829">
    <property type="component" value="Unassembled WGS sequence"/>
</dbReference>
<evidence type="ECO:0000313" key="8">
    <source>
        <dbReference type="EMBL" id="SIQ99232.1"/>
    </source>
</evidence>
<feature type="transmembrane region" description="Helical" evidence="7">
    <location>
        <begin position="78"/>
        <end position="99"/>
    </location>
</feature>
<keyword evidence="6 7" id="KW-0472">Membrane</keyword>
<feature type="transmembrane region" description="Helical" evidence="7">
    <location>
        <begin position="190"/>
        <end position="210"/>
    </location>
</feature>
<accession>A0A9X8R886</accession>
<dbReference type="PANTHER" id="PTHR42810:SF6">
    <property type="entry name" value="PURINE PERMEASE YBBY-RELATED"/>
    <property type="match status" value="1"/>
</dbReference>
<organism evidence="8 9">
    <name type="scientific">Peribacillus simplex</name>
    <dbReference type="NCBI Taxonomy" id="1478"/>
    <lineage>
        <taxon>Bacteria</taxon>
        <taxon>Bacillati</taxon>
        <taxon>Bacillota</taxon>
        <taxon>Bacilli</taxon>
        <taxon>Bacillales</taxon>
        <taxon>Bacillaceae</taxon>
        <taxon>Peribacillus</taxon>
    </lineage>
</organism>